<evidence type="ECO:0000313" key="2">
    <source>
        <dbReference type="Proteomes" id="UP000093000"/>
    </source>
</evidence>
<dbReference type="Proteomes" id="UP000093000">
    <property type="component" value="Unassembled WGS sequence"/>
</dbReference>
<dbReference type="AlphaFoldDB" id="A0A1C7NRZ5"/>
<name>A0A1C7NRZ5_9FUNG</name>
<protein>
    <submittedName>
        <fullName evidence="1">Uncharacterized protein</fullName>
    </submittedName>
</protein>
<keyword evidence="2" id="KW-1185">Reference proteome</keyword>
<sequence length="66" mass="7637">MLVYTLKGHSLNGIYYATSVEFERAMKYSRANVEVDWSRSSRRSKSTLYAPQHMCLVALTTFDKNI</sequence>
<dbReference type="InParanoid" id="A0A1C7NRZ5"/>
<reference evidence="1 2" key="1">
    <citation type="submission" date="2016-03" db="EMBL/GenBank/DDBJ databases">
        <title>Choanephora cucurbitarum.</title>
        <authorList>
            <person name="Min B."/>
            <person name="Park H."/>
            <person name="Park J.-H."/>
            <person name="Shin H.-D."/>
            <person name="Choi I.-G."/>
        </authorList>
    </citation>
    <scope>NUCLEOTIDE SEQUENCE [LARGE SCALE GENOMIC DNA]</scope>
    <source>
        <strain evidence="1 2">KUS-F28377</strain>
    </source>
</reference>
<dbReference type="EMBL" id="LUGH01000068">
    <property type="protein sequence ID" value="OBZ90014.1"/>
    <property type="molecule type" value="Genomic_DNA"/>
</dbReference>
<organism evidence="1 2">
    <name type="scientific">Choanephora cucurbitarum</name>
    <dbReference type="NCBI Taxonomy" id="101091"/>
    <lineage>
        <taxon>Eukaryota</taxon>
        <taxon>Fungi</taxon>
        <taxon>Fungi incertae sedis</taxon>
        <taxon>Mucoromycota</taxon>
        <taxon>Mucoromycotina</taxon>
        <taxon>Mucoromycetes</taxon>
        <taxon>Mucorales</taxon>
        <taxon>Mucorineae</taxon>
        <taxon>Choanephoraceae</taxon>
        <taxon>Choanephoroideae</taxon>
        <taxon>Choanephora</taxon>
    </lineage>
</organism>
<comment type="caution">
    <text evidence="1">The sequence shown here is derived from an EMBL/GenBank/DDBJ whole genome shotgun (WGS) entry which is preliminary data.</text>
</comment>
<gene>
    <name evidence="1" type="ORF">A0J61_01952</name>
</gene>
<accession>A0A1C7NRZ5</accession>
<evidence type="ECO:0000313" key="1">
    <source>
        <dbReference type="EMBL" id="OBZ90014.1"/>
    </source>
</evidence>
<proteinExistence type="predicted"/>